<dbReference type="Proteomes" id="UP000036356">
    <property type="component" value="Unassembled WGS sequence"/>
</dbReference>
<dbReference type="SUPFAM" id="SSF56281">
    <property type="entry name" value="Metallo-hydrolase/oxidoreductase"/>
    <property type="match status" value="1"/>
</dbReference>
<dbReference type="PATRIC" id="fig|476652.3.peg.1354"/>
<dbReference type="EMBL" id="LDZY01000004">
    <property type="protein sequence ID" value="KLU66650.1"/>
    <property type="molecule type" value="Genomic_DNA"/>
</dbReference>
<dbReference type="SMART" id="SM00849">
    <property type="entry name" value="Lactamase_B"/>
    <property type="match status" value="1"/>
</dbReference>
<dbReference type="InterPro" id="IPR022877">
    <property type="entry name" value="UPF0173"/>
</dbReference>
<dbReference type="InterPro" id="IPR036866">
    <property type="entry name" value="RibonucZ/Hydroxyglut_hydro"/>
</dbReference>
<dbReference type="AlphaFoldDB" id="A0A0J1FT54"/>
<evidence type="ECO:0000313" key="4">
    <source>
        <dbReference type="EMBL" id="KLU66650.1"/>
    </source>
</evidence>
<dbReference type="STRING" id="476652.DEAC_c13160"/>
<evidence type="ECO:0000256" key="2">
    <source>
        <dbReference type="HAMAP-Rule" id="MF_00457"/>
    </source>
</evidence>
<comment type="caution">
    <text evidence="4">The sequence shown here is derived from an EMBL/GenBank/DDBJ whole genome shotgun (WGS) entry which is preliminary data.</text>
</comment>
<dbReference type="NCBIfam" id="NF001911">
    <property type="entry name" value="PRK00685.1"/>
    <property type="match status" value="1"/>
</dbReference>
<gene>
    <name evidence="4" type="primary">ulaG</name>
    <name evidence="4" type="ORF">DEAC_c13160</name>
</gene>
<keyword evidence="5" id="KW-1185">Reference proteome</keyword>
<dbReference type="InterPro" id="IPR050114">
    <property type="entry name" value="UPF0173_UPF0282_UlaG_hydrolase"/>
</dbReference>
<feature type="domain" description="Metallo-beta-lactamase" evidence="3">
    <location>
        <begin position="7"/>
        <end position="194"/>
    </location>
</feature>
<protein>
    <recommendedName>
        <fullName evidence="2">UPF0173 metal-dependent hydrolase DEAC_c13160</fullName>
    </recommendedName>
</protein>
<evidence type="ECO:0000259" key="3">
    <source>
        <dbReference type="SMART" id="SM00849"/>
    </source>
</evidence>
<dbReference type="PANTHER" id="PTHR43546:SF3">
    <property type="entry name" value="UPF0173 METAL-DEPENDENT HYDROLASE MJ1163"/>
    <property type="match status" value="1"/>
</dbReference>
<dbReference type="HAMAP" id="MF_00457">
    <property type="entry name" value="UPF0173"/>
    <property type="match status" value="1"/>
</dbReference>
<organism evidence="4 5">
    <name type="scientific">Desulfosporosinus acididurans</name>
    <dbReference type="NCBI Taxonomy" id="476652"/>
    <lineage>
        <taxon>Bacteria</taxon>
        <taxon>Bacillati</taxon>
        <taxon>Bacillota</taxon>
        <taxon>Clostridia</taxon>
        <taxon>Eubacteriales</taxon>
        <taxon>Desulfitobacteriaceae</taxon>
        <taxon>Desulfosporosinus</taxon>
    </lineage>
</organism>
<comment type="similarity">
    <text evidence="2">Belongs to the UPF0173 family.</text>
</comment>
<dbReference type="PANTHER" id="PTHR43546">
    <property type="entry name" value="UPF0173 METAL-DEPENDENT HYDROLASE MJ1163-RELATED"/>
    <property type="match status" value="1"/>
</dbReference>
<evidence type="ECO:0000313" key="5">
    <source>
        <dbReference type="Proteomes" id="UP000036356"/>
    </source>
</evidence>
<dbReference type="Gene3D" id="3.60.15.10">
    <property type="entry name" value="Ribonuclease Z/Hydroxyacylglutathione hydrolase-like"/>
    <property type="match status" value="1"/>
</dbReference>
<sequence>MNIRFHGHSCFEIESEAGKIIIDPYLRGNPSTTAKPEDFKQLDAILVTHGHHDHLGDAVELSQQTGAPVIAVYELAAYCQSQGAATHGMHIGGKYLFPFGWVKLTLALHGSGIEETAGGPMIYGGPPCGFLLQIEGKWIYHAGDTGLFGDMELIGLRHPLEVAMLPIGDNFVMGVEEAAHASQLLRSKVVIPMHYNTFPLINQDVNEFLRMLQRRVPETKGIVLKAGESFEIA</sequence>
<dbReference type="Pfam" id="PF13483">
    <property type="entry name" value="Lactamase_B_3"/>
    <property type="match status" value="1"/>
</dbReference>
<dbReference type="RefSeq" id="WP_047809205.1">
    <property type="nucleotide sequence ID" value="NZ_LDZY01000004.1"/>
</dbReference>
<keyword evidence="1 2" id="KW-0378">Hydrolase</keyword>
<evidence type="ECO:0000256" key="1">
    <source>
        <dbReference type="ARBA" id="ARBA00022801"/>
    </source>
</evidence>
<proteinExistence type="inferred from homology"/>
<reference evidence="4 5" key="1">
    <citation type="submission" date="2015-06" db="EMBL/GenBank/DDBJ databases">
        <title>Draft genome of the moderately acidophilic sulfate reducer Candidatus Desulfosporosinus acididurans strain M1.</title>
        <authorList>
            <person name="Poehlein A."/>
            <person name="Petzsch P."/>
            <person name="Johnson B.D."/>
            <person name="Schloemann M."/>
            <person name="Daniel R."/>
            <person name="Muehling M."/>
        </authorList>
    </citation>
    <scope>NUCLEOTIDE SEQUENCE [LARGE SCALE GENOMIC DNA]</scope>
    <source>
        <strain evidence="4 5">M1</strain>
    </source>
</reference>
<accession>A0A0J1FT54</accession>
<dbReference type="GO" id="GO:0016787">
    <property type="term" value="F:hydrolase activity"/>
    <property type="evidence" value="ECO:0007669"/>
    <property type="project" value="UniProtKB-UniRule"/>
</dbReference>
<name>A0A0J1FT54_9FIRM</name>
<dbReference type="InterPro" id="IPR001279">
    <property type="entry name" value="Metallo-B-lactamas"/>
</dbReference>